<sequence length="216" mass="24389">MESVLKRISSWNPNFGTVLDMGAAKGNWSKQALTLFPDSRVIGVDPLKEREPYLSKVKAAYPDRYDFIMAVAGPTDGGEVELAVTADLDGSTVDGREGEKRLVPVISVDGMVARLGLKGPFFLKFDTHGFERPILDGSEETLKQTKYIVMEAYNYRHTAETMLFHEMIAHMETKGFRVFNLVDILNREFDGALWQIDLFFARAEDPIFKSNSYRHA</sequence>
<dbReference type="SUPFAM" id="SSF53335">
    <property type="entry name" value="S-adenosyl-L-methionine-dependent methyltransferases"/>
    <property type="match status" value="1"/>
</dbReference>
<gene>
    <name evidence="2" type="ORF">GV829_10245</name>
</gene>
<evidence type="ECO:0000259" key="1">
    <source>
        <dbReference type="Pfam" id="PF05050"/>
    </source>
</evidence>
<reference evidence="2 3" key="1">
    <citation type="submission" date="2020-01" db="EMBL/GenBank/DDBJ databases">
        <title>Sphingomonas sp. strain CSW-10.</title>
        <authorList>
            <person name="Chen W.-M."/>
        </authorList>
    </citation>
    <scope>NUCLEOTIDE SEQUENCE [LARGE SCALE GENOMIC DNA]</scope>
    <source>
        <strain evidence="2 3">CSW-10</strain>
    </source>
</reference>
<dbReference type="InterPro" id="IPR006342">
    <property type="entry name" value="FkbM_mtfrase"/>
</dbReference>
<name>A0A6M4AVP4_9SPHN</name>
<dbReference type="InterPro" id="IPR029063">
    <property type="entry name" value="SAM-dependent_MTases_sf"/>
</dbReference>
<keyword evidence="3" id="KW-1185">Reference proteome</keyword>
<dbReference type="PANTHER" id="PTHR36973:SF4">
    <property type="entry name" value="NODULATION PROTEIN"/>
    <property type="match status" value="1"/>
</dbReference>
<keyword evidence="2" id="KW-0489">Methyltransferase</keyword>
<dbReference type="InterPro" id="IPR053188">
    <property type="entry name" value="FkbM_Methyltransferase"/>
</dbReference>
<dbReference type="PANTHER" id="PTHR36973">
    <property type="entry name" value="SLL1456 PROTEIN-RELATED"/>
    <property type="match status" value="1"/>
</dbReference>
<dbReference type="RefSeq" id="WP_169946374.1">
    <property type="nucleotide sequence ID" value="NZ_CP053015.1"/>
</dbReference>
<proteinExistence type="predicted"/>
<dbReference type="NCBIfam" id="TIGR01444">
    <property type="entry name" value="fkbM_fam"/>
    <property type="match status" value="1"/>
</dbReference>
<organism evidence="2 3">
    <name type="scientific">Sphingomonas lacunae</name>
    <dbReference type="NCBI Taxonomy" id="2698828"/>
    <lineage>
        <taxon>Bacteria</taxon>
        <taxon>Pseudomonadati</taxon>
        <taxon>Pseudomonadota</taxon>
        <taxon>Alphaproteobacteria</taxon>
        <taxon>Sphingomonadales</taxon>
        <taxon>Sphingomonadaceae</taxon>
        <taxon>Sphingomonas</taxon>
    </lineage>
</organism>
<dbReference type="Proteomes" id="UP000503018">
    <property type="component" value="Chromosome"/>
</dbReference>
<evidence type="ECO:0000313" key="3">
    <source>
        <dbReference type="Proteomes" id="UP000503018"/>
    </source>
</evidence>
<dbReference type="GO" id="GO:0008171">
    <property type="term" value="F:O-methyltransferase activity"/>
    <property type="evidence" value="ECO:0007669"/>
    <property type="project" value="TreeGrafter"/>
</dbReference>
<dbReference type="EMBL" id="CP053015">
    <property type="protein sequence ID" value="QJQ32776.1"/>
    <property type="molecule type" value="Genomic_DNA"/>
</dbReference>
<dbReference type="AlphaFoldDB" id="A0A6M4AVP4"/>
<keyword evidence="2" id="KW-0808">Transferase</keyword>
<dbReference type="GO" id="GO:0032259">
    <property type="term" value="P:methylation"/>
    <property type="evidence" value="ECO:0007669"/>
    <property type="project" value="UniProtKB-KW"/>
</dbReference>
<evidence type="ECO:0000313" key="2">
    <source>
        <dbReference type="EMBL" id="QJQ32776.1"/>
    </source>
</evidence>
<dbReference type="Gene3D" id="3.40.50.150">
    <property type="entry name" value="Vaccinia Virus protein VP39"/>
    <property type="match status" value="1"/>
</dbReference>
<dbReference type="KEGG" id="slan:GV829_10245"/>
<dbReference type="Pfam" id="PF05050">
    <property type="entry name" value="Methyltransf_21"/>
    <property type="match status" value="1"/>
</dbReference>
<protein>
    <submittedName>
        <fullName evidence="2">FkbM family methyltransferase</fullName>
    </submittedName>
</protein>
<accession>A0A6M4AVP4</accession>
<feature type="domain" description="Methyltransferase FkbM" evidence="1">
    <location>
        <begin position="20"/>
        <end position="178"/>
    </location>
</feature>